<protein>
    <submittedName>
        <fullName evidence="5">Methyltransf_11 domain-containing protein</fullName>
    </submittedName>
</protein>
<accession>A0A183ITF1</accession>
<evidence type="ECO:0000313" key="5">
    <source>
        <dbReference type="WBParaSite" id="SBAD_0000716301-mRNA-1"/>
    </source>
</evidence>
<organism evidence="5">
    <name type="scientific">Soboliphyme baturini</name>
    <dbReference type="NCBI Taxonomy" id="241478"/>
    <lineage>
        <taxon>Eukaryota</taxon>
        <taxon>Metazoa</taxon>
        <taxon>Ecdysozoa</taxon>
        <taxon>Nematoda</taxon>
        <taxon>Enoplea</taxon>
        <taxon>Dorylaimia</taxon>
        <taxon>Dioctophymatida</taxon>
        <taxon>Dioctophymatoidea</taxon>
        <taxon>Soboliphymatidae</taxon>
        <taxon>Soboliphyme</taxon>
    </lineage>
</organism>
<reference evidence="3 4" key="2">
    <citation type="submission" date="2018-11" db="EMBL/GenBank/DDBJ databases">
        <authorList>
            <consortium name="Pathogen Informatics"/>
        </authorList>
    </citation>
    <scope>NUCLEOTIDE SEQUENCE [LARGE SCALE GENOMIC DNA]</scope>
</reference>
<keyword evidence="4" id="KW-1185">Reference proteome</keyword>
<evidence type="ECO:0000259" key="2">
    <source>
        <dbReference type="Pfam" id="PF08241"/>
    </source>
</evidence>
<dbReference type="GO" id="GO:0008757">
    <property type="term" value="F:S-adenosylmethionine-dependent methyltransferase activity"/>
    <property type="evidence" value="ECO:0007669"/>
    <property type="project" value="InterPro"/>
</dbReference>
<dbReference type="Gene3D" id="3.40.50.150">
    <property type="entry name" value="Vaccinia Virus protein VP39"/>
    <property type="match status" value="1"/>
</dbReference>
<proteinExistence type="predicted"/>
<dbReference type="InterPro" id="IPR013216">
    <property type="entry name" value="Methyltransf_11"/>
</dbReference>
<feature type="domain" description="Methyltransferase type 11" evidence="2">
    <location>
        <begin position="138"/>
        <end position="227"/>
    </location>
</feature>
<evidence type="ECO:0000256" key="1">
    <source>
        <dbReference type="SAM" id="MobiDB-lite"/>
    </source>
</evidence>
<dbReference type="AlphaFoldDB" id="A0A183ITF1"/>
<reference evidence="5" key="1">
    <citation type="submission" date="2016-06" db="UniProtKB">
        <authorList>
            <consortium name="WormBaseParasite"/>
        </authorList>
    </citation>
    <scope>IDENTIFICATION</scope>
</reference>
<feature type="region of interest" description="Disordered" evidence="1">
    <location>
        <begin position="1"/>
        <end position="20"/>
    </location>
</feature>
<sequence length="243" mass="27559">MRAPNGHFQRKSKYENSCDDGNEKFAKKLKNFFKSAEADTKETETETGFRGASKRNNMIQVNDSPALSTTESEGNDKIFDIFLPDHRTWKESDDVCKLYDQWAVSYNQDCSAAKYRGSEIVARYVDKYVRDKSSVLVDMCGGTGLGAEKVREYGFTTIDYLDGSTGMARIAKSKNLYNTYYQDYLLSHKQTSLKSETYDCVFCIGSFLPGHLKPEVCIEFARVLKKGMITLENNCLNFASLLN</sequence>
<dbReference type="Proteomes" id="UP000270296">
    <property type="component" value="Unassembled WGS sequence"/>
</dbReference>
<dbReference type="EMBL" id="UZAM01010135">
    <property type="protein sequence ID" value="VDP11087.1"/>
    <property type="molecule type" value="Genomic_DNA"/>
</dbReference>
<dbReference type="Pfam" id="PF08241">
    <property type="entry name" value="Methyltransf_11"/>
    <property type="match status" value="1"/>
</dbReference>
<dbReference type="WBParaSite" id="SBAD_0000716301-mRNA-1">
    <property type="protein sequence ID" value="SBAD_0000716301-mRNA-1"/>
    <property type="gene ID" value="SBAD_0000716301"/>
</dbReference>
<dbReference type="OrthoDB" id="5912838at2759"/>
<evidence type="ECO:0000313" key="4">
    <source>
        <dbReference type="Proteomes" id="UP000270296"/>
    </source>
</evidence>
<name>A0A183ITF1_9BILA</name>
<gene>
    <name evidence="3" type="ORF">SBAD_LOCUS6898</name>
</gene>
<dbReference type="SUPFAM" id="SSF53335">
    <property type="entry name" value="S-adenosyl-L-methionine-dependent methyltransferases"/>
    <property type="match status" value="1"/>
</dbReference>
<dbReference type="InterPro" id="IPR029063">
    <property type="entry name" value="SAM-dependent_MTases_sf"/>
</dbReference>
<evidence type="ECO:0000313" key="3">
    <source>
        <dbReference type="EMBL" id="VDP11087.1"/>
    </source>
</evidence>